<dbReference type="KEGG" id="phe:Phep_0470"/>
<dbReference type="STRING" id="485917.Phep_0470"/>
<evidence type="ECO:0000256" key="3">
    <source>
        <dbReference type="ARBA" id="ARBA00022452"/>
    </source>
</evidence>
<gene>
    <name evidence="8" type="ordered locus">Phep_0470</name>
</gene>
<reference evidence="8 9" key="1">
    <citation type="journal article" date="2009" name="Stand. Genomic Sci.">
        <title>Complete genome sequence of Pedobacter heparinus type strain (HIM 762-3).</title>
        <authorList>
            <person name="Han C."/>
            <person name="Spring S."/>
            <person name="Lapidus A."/>
            <person name="Del Rio T.G."/>
            <person name="Tice H."/>
            <person name="Copeland A."/>
            <person name="Cheng J.F."/>
            <person name="Lucas S."/>
            <person name="Chen F."/>
            <person name="Nolan M."/>
            <person name="Bruce D."/>
            <person name="Goodwin L."/>
            <person name="Pitluck S."/>
            <person name="Ivanova N."/>
            <person name="Mavromatis K."/>
            <person name="Mikhailova N."/>
            <person name="Pati A."/>
            <person name="Chen A."/>
            <person name="Palaniappan K."/>
            <person name="Land M."/>
            <person name="Hauser L."/>
            <person name="Chang Y.J."/>
            <person name="Jeffries C.C."/>
            <person name="Saunders E."/>
            <person name="Chertkov O."/>
            <person name="Brettin T."/>
            <person name="Goker M."/>
            <person name="Rohde M."/>
            <person name="Bristow J."/>
            <person name="Eisen J.A."/>
            <person name="Markowitz V."/>
            <person name="Hugenholtz P."/>
            <person name="Kyrpides N.C."/>
            <person name="Klenk H.P."/>
            <person name="Detter J.C."/>
        </authorList>
    </citation>
    <scope>NUCLEOTIDE SEQUENCE [LARGE SCALE GENOMIC DNA]</scope>
    <source>
        <strain evidence="9">ATCC 13125 / DSM 2366 / CIP 104194 / JCM 7457 / NBRC 12017 / NCIMB 9290 / NRRL B-14731 / HIM 762-3</strain>
    </source>
</reference>
<protein>
    <submittedName>
        <fullName evidence="8">Membrane protein involved in aromatic hydrocarbon degradation</fullName>
    </submittedName>
</protein>
<keyword evidence="9" id="KW-1185">Reference proteome</keyword>
<dbReference type="PANTHER" id="PTHR35093:SF8">
    <property type="entry name" value="OUTER MEMBRANE PROTEIN NMB0088-RELATED"/>
    <property type="match status" value="1"/>
</dbReference>
<comment type="similarity">
    <text evidence="2">Belongs to the OmpP1/FadL family.</text>
</comment>
<organism evidence="8 9">
    <name type="scientific">Pedobacter heparinus (strain ATCC 13125 / DSM 2366 / CIP 104194 / JCM 7457 / NBRC 12017 / NCIMB 9290 / NRRL B-14731 / HIM 762-3)</name>
    <dbReference type="NCBI Taxonomy" id="485917"/>
    <lineage>
        <taxon>Bacteria</taxon>
        <taxon>Pseudomonadati</taxon>
        <taxon>Bacteroidota</taxon>
        <taxon>Sphingobacteriia</taxon>
        <taxon>Sphingobacteriales</taxon>
        <taxon>Sphingobacteriaceae</taxon>
        <taxon>Pedobacter</taxon>
    </lineage>
</organism>
<name>C6XZZ9_PEDHD</name>
<evidence type="ECO:0000256" key="4">
    <source>
        <dbReference type="ARBA" id="ARBA00022692"/>
    </source>
</evidence>
<evidence type="ECO:0000313" key="9">
    <source>
        <dbReference type="Proteomes" id="UP000000852"/>
    </source>
</evidence>
<dbReference type="OrthoDB" id="9922at2"/>
<evidence type="ECO:0000256" key="6">
    <source>
        <dbReference type="ARBA" id="ARBA00023136"/>
    </source>
</evidence>
<comment type="subcellular location">
    <subcellularLocation>
        <location evidence="1">Cell outer membrane</location>
        <topology evidence="1">Multi-pass membrane protein</topology>
    </subcellularLocation>
</comment>
<dbReference type="Gene3D" id="2.40.160.60">
    <property type="entry name" value="Outer membrane protein transport protein (OMPP1/FadL/TodX)"/>
    <property type="match status" value="1"/>
</dbReference>
<evidence type="ECO:0000313" key="8">
    <source>
        <dbReference type="EMBL" id="ACU02694.1"/>
    </source>
</evidence>
<dbReference type="EMBL" id="CP001681">
    <property type="protein sequence ID" value="ACU02694.1"/>
    <property type="molecule type" value="Genomic_DNA"/>
</dbReference>
<dbReference type="InterPro" id="IPR005017">
    <property type="entry name" value="OMPP1/FadL/TodX"/>
</dbReference>
<dbReference type="PANTHER" id="PTHR35093">
    <property type="entry name" value="OUTER MEMBRANE PROTEIN NMB0088-RELATED"/>
    <property type="match status" value="1"/>
</dbReference>
<keyword evidence="4" id="KW-0812">Transmembrane</keyword>
<dbReference type="GO" id="GO:0009279">
    <property type="term" value="C:cell outer membrane"/>
    <property type="evidence" value="ECO:0007669"/>
    <property type="project" value="UniProtKB-SubCell"/>
</dbReference>
<dbReference type="Pfam" id="PF03349">
    <property type="entry name" value="Toluene_X"/>
    <property type="match status" value="1"/>
</dbReference>
<evidence type="ECO:0000256" key="2">
    <source>
        <dbReference type="ARBA" id="ARBA00008163"/>
    </source>
</evidence>
<dbReference type="RefSeq" id="WP_012780647.1">
    <property type="nucleotide sequence ID" value="NC_013061.1"/>
</dbReference>
<dbReference type="HOGENOM" id="CLU_035981_0_1_10"/>
<accession>C6XZZ9</accession>
<dbReference type="Proteomes" id="UP000000852">
    <property type="component" value="Chromosome"/>
</dbReference>
<evidence type="ECO:0000256" key="1">
    <source>
        <dbReference type="ARBA" id="ARBA00004571"/>
    </source>
</evidence>
<keyword evidence="3" id="KW-1134">Transmembrane beta strand</keyword>
<keyword evidence="5" id="KW-0732">Signal</keyword>
<dbReference type="eggNOG" id="COG2067">
    <property type="taxonomic scope" value="Bacteria"/>
</dbReference>
<keyword evidence="7" id="KW-0998">Cell outer membrane</keyword>
<sequence length="401" mass="43313">MKTILLSFLLIIPVLGFSQSFQVNLQGQKQTAMGGAGAGLALDEAAVFFNPGAVSFLKQNGVQAGAHAIFLKTAFNETGSPLTEYNKNKVPTPFAAYAVFGSPEGRLRFGIGAYTPFGGAMHWNEDWTGKYTVTSLDLRAIYIQPTISLKITDNIGIGGGLVYALGHVDLKKAIPYTNNGQQTTAQLKGDSKDFGWNAGIFIKTVSGVSVGVTHRSQVTAKVENGEANFFNPPASVVPLLPTKFNATLPLPATSTVGFGFYPSAKTTIALDVNWVWWHTYKDLGFYYDNGTQTVSPRNYHDAATFRAGIQNETTSFLTLRAGVGYALSPVGEGYVTPEVPDANRLLLSAGIGLKPSERFNIDFSFLYENVKSRTETNIETNLSGTFKTVAYIPGMALSYKF</sequence>
<evidence type="ECO:0000256" key="7">
    <source>
        <dbReference type="ARBA" id="ARBA00023237"/>
    </source>
</evidence>
<keyword evidence="6" id="KW-0472">Membrane</keyword>
<evidence type="ECO:0000256" key="5">
    <source>
        <dbReference type="ARBA" id="ARBA00022729"/>
    </source>
</evidence>
<dbReference type="AlphaFoldDB" id="C6XZZ9"/>
<proteinExistence type="inferred from homology"/>
<dbReference type="SUPFAM" id="SSF56935">
    <property type="entry name" value="Porins"/>
    <property type="match status" value="1"/>
</dbReference>
<dbReference type="GO" id="GO:0015483">
    <property type="term" value="F:long-chain fatty acid transporting porin activity"/>
    <property type="evidence" value="ECO:0007669"/>
    <property type="project" value="TreeGrafter"/>
</dbReference>